<sequence length="711" mass="71780">MNLVTIAGVVVTLVAAVFGVLLLVVPEFVEVFLVVDGKASDCAIGYLGVYEAGFDAESCLDAQTLVDSNLDSIPTQTGVDTTSFPLLFPKVTNFIRTIHPLYATTVQGLVDLGSPEEQATAIVNSQFFPDSEGKTCKEYYEDLQPKQQALWDQTKENTLTDDVNTAVGGIGFGLLDAVLDQAFNSGLLDQTDAATQNSSPLLAGLFSGIDAVYAAANGQLSTSAIDLSVNCSTALATAGGQAAGFAAAPVAGLNSPDLAAAIGKLNVVMTSGLAGVGCCALTIPDLESCIGAAVDVLSGSLCLPRGTGCGTDGLSTELGTNLTDVCELAGADSPCKLADIADGAVAVSAALTTAALLGAGGNVSDPNVLLAQSAELAWQAIDATLKYAPATTLAAYDALPLSTNLAGPGGFVAAIAGPYAVCTNEFNATTVPARAACPYESQAKGVDKDLPCSIVKAIGGVFINPIYPVSLPSFLTQGQDGCSFAQFVAPDPETGKTLLNELATGLAGQGSDSLVQIGGLFALCAQAIDGLNYDSCWEFFNFYIIDATYSFGIGNEPYVEGGVNGGYLAAIKECEDDVLDADAITSAQTLGPAGVAIMGVAALLAIPAALTGKKPLIILAGVAAVIGVGVLLGALIVVYNAPIYASVGGDPAELADYTPVYISGNSLTYGYIAIAGGVVGALLVFASLKCGAGGDADLDAKGTAEVHTISL</sequence>
<reference evidence="2" key="1">
    <citation type="submission" date="2021-01" db="EMBL/GenBank/DDBJ databases">
        <authorList>
            <person name="Corre E."/>
            <person name="Pelletier E."/>
            <person name="Niang G."/>
            <person name="Scheremetjew M."/>
            <person name="Finn R."/>
            <person name="Kale V."/>
            <person name="Holt S."/>
            <person name="Cochrane G."/>
            <person name="Meng A."/>
            <person name="Brown T."/>
            <person name="Cohen L."/>
        </authorList>
    </citation>
    <scope>NUCLEOTIDE SEQUENCE</scope>
    <source>
        <strain evidence="2">GSBS06</strain>
    </source>
</reference>
<gene>
    <name evidence="2" type="ORF">ASTO00021_LOCUS16663</name>
</gene>
<accession>A0A7S3PPU1</accession>
<name>A0A7S3PPU1_9STRA</name>
<feature type="transmembrane region" description="Helical" evidence="1">
    <location>
        <begin position="590"/>
        <end position="610"/>
    </location>
</feature>
<feature type="transmembrane region" description="Helical" evidence="1">
    <location>
        <begin position="617"/>
        <end position="639"/>
    </location>
</feature>
<feature type="transmembrane region" description="Helical" evidence="1">
    <location>
        <begin position="669"/>
        <end position="688"/>
    </location>
</feature>
<evidence type="ECO:0000256" key="1">
    <source>
        <dbReference type="SAM" id="Phobius"/>
    </source>
</evidence>
<dbReference type="EMBL" id="HBIN01021733">
    <property type="protein sequence ID" value="CAE0446672.1"/>
    <property type="molecule type" value="Transcribed_RNA"/>
</dbReference>
<organism evidence="2">
    <name type="scientific">Aplanochytrium stocchinoi</name>
    <dbReference type="NCBI Taxonomy" id="215587"/>
    <lineage>
        <taxon>Eukaryota</taxon>
        <taxon>Sar</taxon>
        <taxon>Stramenopiles</taxon>
        <taxon>Bigyra</taxon>
        <taxon>Labyrinthulomycetes</taxon>
        <taxon>Thraustochytrida</taxon>
        <taxon>Thraustochytriidae</taxon>
        <taxon>Aplanochytrium</taxon>
    </lineage>
</organism>
<keyword evidence="1" id="KW-0812">Transmembrane</keyword>
<keyword evidence="1" id="KW-1133">Transmembrane helix</keyword>
<protein>
    <submittedName>
        <fullName evidence="2">Uncharacterized protein</fullName>
    </submittedName>
</protein>
<keyword evidence="1" id="KW-0472">Membrane</keyword>
<evidence type="ECO:0000313" key="2">
    <source>
        <dbReference type="EMBL" id="CAE0446672.1"/>
    </source>
</evidence>
<dbReference type="AlphaFoldDB" id="A0A7S3PPU1"/>
<proteinExistence type="predicted"/>